<proteinExistence type="predicted"/>
<dbReference type="Proteomes" id="UP000774326">
    <property type="component" value="Unassembled WGS sequence"/>
</dbReference>
<feature type="transmembrane region" description="Helical" evidence="1">
    <location>
        <begin position="39"/>
        <end position="56"/>
    </location>
</feature>
<dbReference type="EMBL" id="JAEUBG010004878">
    <property type="protein sequence ID" value="KAH3679691.1"/>
    <property type="molecule type" value="Genomic_DNA"/>
</dbReference>
<organism evidence="3 4">
    <name type="scientific">Wickerhamomyces pijperi</name>
    <name type="common">Yeast</name>
    <name type="synonym">Pichia pijperi</name>
    <dbReference type="NCBI Taxonomy" id="599730"/>
    <lineage>
        <taxon>Eukaryota</taxon>
        <taxon>Fungi</taxon>
        <taxon>Dikarya</taxon>
        <taxon>Ascomycota</taxon>
        <taxon>Saccharomycotina</taxon>
        <taxon>Saccharomycetes</taxon>
        <taxon>Phaffomycetales</taxon>
        <taxon>Wickerhamomycetaceae</taxon>
        <taxon>Wickerhamomyces</taxon>
    </lineage>
</organism>
<evidence type="ECO:0000313" key="4">
    <source>
        <dbReference type="Proteomes" id="UP000774326"/>
    </source>
</evidence>
<evidence type="ECO:0000256" key="2">
    <source>
        <dbReference type="SAM" id="SignalP"/>
    </source>
</evidence>
<reference evidence="3" key="2">
    <citation type="submission" date="2021-01" db="EMBL/GenBank/DDBJ databases">
        <authorList>
            <person name="Schikora-Tamarit M.A."/>
        </authorList>
    </citation>
    <scope>NUCLEOTIDE SEQUENCE</scope>
    <source>
        <strain evidence="3">CBS2887</strain>
    </source>
</reference>
<gene>
    <name evidence="3" type="ORF">WICPIJ_008567</name>
</gene>
<keyword evidence="4" id="KW-1185">Reference proteome</keyword>
<keyword evidence="2" id="KW-0732">Signal</keyword>
<feature type="transmembrane region" description="Helical" evidence="1">
    <location>
        <begin position="68"/>
        <end position="91"/>
    </location>
</feature>
<name>A0A9P8PWL5_WICPI</name>
<keyword evidence="1" id="KW-0472">Membrane</keyword>
<evidence type="ECO:0000256" key="1">
    <source>
        <dbReference type="SAM" id="Phobius"/>
    </source>
</evidence>
<feature type="chain" id="PRO_5040345935" description="Secreted peptide" evidence="2">
    <location>
        <begin position="16"/>
        <end position="101"/>
    </location>
</feature>
<comment type="caution">
    <text evidence="3">The sequence shown here is derived from an EMBL/GenBank/DDBJ whole genome shotgun (WGS) entry which is preliminary data.</text>
</comment>
<evidence type="ECO:0000313" key="3">
    <source>
        <dbReference type="EMBL" id="KAH3679691.1"/>
    </source>
</evidence>
<keyword evidence="1" id="KW-0812">Transmembrane</keyword>
<feature type="signal peptide" evidence="2">
    <location>
        <begin position="1"/>
        <end position="15"/>
    </location>
</feature>
<evidence type="ECO:0008006" key="5">
    <source>
        <dbReference type="Google" id="ProtNLM"/>
    </source>
</evidence>
<sequence>MLLLVFLAATAGLVAVVNLPSLPMRPCNVESLSSSSNFLNLARVSALASFLFLIASGSSSITLNSTEIFSVAGFVRLLSTPLAFQLSVSLVSMGSSSGWDV</sequence>
<keyword evidence="1" id="KW-1133">Transmembrane helix</keyword>
<reference evidence="3" key="1">
    <citation type="journal article" date="2021" name="Open Biol.">
        <title>Shared evolutionary footprints suggest mitochondrial oxidative damage underlies multiple complex I losses in fungi.</title>
        <authorList>
            <person name="Schikora-Tamarit M.A."/>
            <person name="Marcet-Houben M."/>
            <person name="Nosek J."/>
            <person name="Gabaldon T."/>
        </authorList>
    </citation>
    <scope>NUCLEOTIDE SEQUENCE</scope>
    <source>
        <strain evidence="3">CBS2887</strain>
    </source>
</reference>
<dbReference type="AlphaFoldDB" id="A0A9P8PWL5"/>
<accession>A0A9P8PWL5</accession>
<protein>
    <recommendedName>
        <fullName evidence="5">Secreted peptide</fullName>
    </recommendedName>
</protein>